<evidence type="ECO:0000256" key="3">
    <source>
        <dbReference type="ARBA" id="ARBA00022475"/>
    </source>
</evidence>
<keyword evidence="6" id="KW-0406">Ion transport</keyword>
<keyword evidence="3" id="KW-1003">Cell membrane</keyword>
<evidence type="ECO:0000256" key="1">
    <source>
        <dbReference type="ARBA" id="ARBA00004651"/>
    </source>
</evidence>
<feature type="transmembrane region" description="Helical" evidence="9">
    <location>
        <begin position="25"/>
        <end position="42"/>
    </location>
</feature>
<evidence type="ECO:0000313" key="10">
    <source>
        <dbReference type="EMBL" id="MEI5985189.1"/>
    </source>
</evidence>
<name>A0ABU8I6X1_9SPHI</name>
<reference evidence="10 11" key="1">
    <citation type="submission" date="2024-01" db="EMBL/GenBank/DDBJ databases">
        <title>Sphingobacterium tenebrionis sp. nov., a novel endophyte isolated from tenebrio molitor intestines.</title>
        <authorList>
            <person name="Zhang C."/>
        </authorList>
    </citation>
    <scope>NUCLEOTIDE SEQUENCE [LARGE SCALE GENOMIC DNA]</scope>
    <source>
        <strain evidence="10 11">PU5-4</strain>
    </source>
</reference>
<evidence type="ECO:0000256" key="2">
    <source>
        <dbReference type="ARBA" id="ARBA00022448"/>
    </source>
</evidence>
<comment type="similarity">
    <text evidence="8">Belongs to the anion channel-forming bestrophin (TC 1.A.46) family.</text>
</comment>
<dbReference type="EMBL" id="JAYLLN010000021">
    <property type="protein sequence ID" value="MEI5985189.1"/>
    <property type="molecule type" value="Genomic_DNA"/>
</dbReference>
<evidence type="ECO:0000256" key="8">
    <source>
        <dbReference type="ARBA" id="ARBA00034708"/>
    </source>
</evidence>
<comment type="subcellular location">
    <subcellularLocation>
        <location evidence="1">Cell membrane</location>
        <topology evidence="1">Multi-pass membrane protein</topology>
    </subcellularLocation>
</comment>
<dbReference type="Proteomes" id="UP001363035">
    <property type="component" value="Unassembled WGS sequence"/>
</dbReference>
<keyword evidence="2" id="KW-0813">Transport</keyword>
<evidence type="ECO:0000256" key="4">
    <source>
        <dbReference type="ARBA" id="ARBA00022692"/>
    </source>
</evidence>
<evidence type="ECO:0000256" key="7">
    <source>
        <dbReference type="ARBA" id="ARBA00023136"/>
    </source>
</evidence>
<accession>A0ABU8I6X1</accession>
<dbReference type="RefSeq" id="WP_134776388.1">
    <property type="nucleotide sequence ID" value="NZ_JAYLLN010000021.1"/>
</dbReference>
<feature type="transmembrane region" description="Helical" evidence="9">
    <location>
        <begin position="239"/>
        <end position="257"/>
    </location>
</feature>
<protein>
    <submittedName>
        <fullName evidence="10">Bestrophin family ion channel</fullName>
    </submittedName>
</protein>
<evidence type="ECO:0000256" key="9">
    <source>
        <dbReference type="SAM" id="Phobius"/>
    </source>
</evidence>
<dbReference type="PANTHER" id="PTHR33281:SF19">
    <property type="entry name" value="VOLTAGE-DEPENDENT ANION CHANNEL-FORMING PROTEIN YNEE"/>
    <property type="match status" value="1"/>
</dbReference>
<proteinExistence type="inferred from homology"/>
<dbReference type="PANTHER" id="PTHR33281">
    <property type="entry name" value="UPF0187 PROTEIN YNEE"/>
    <property type="match status" value="1"/>
</dbReference>
<keyword evidence="4 9" id="KW-0812">Transmembrane</keyword>
<organism evidence="10 11">
    <name type="scientific">Sphingobacterium tenebrionis</name>
    <dbReference type="NCBI Taxonomy" id="3111775"/>
    <lineage>
        <taxon>Bacteria</taxon>
        <taxon>Pseudomonadati</taxon>
        <taxon>Bacteroidota</taxon>
        <taxon>Sphingobacteriia</taxon>
        <taxon>Sphingobacteriales</taxon>
        <taxon>Sphingobacteriaceae</taxon>
        <taxon>Sphingobacterium</taxon>
    </lineage>
</organism>
<dbReference type="Pfam" id="PF25539">
    <property type="entry name" value="Bestrophin_2"/>
    <property type="match status" value="1"/>
</dbReference>
<evidence type="ECO:0000313" key="11">
    <source>
        <dbReference type="Proteomes" id="UP001363035"/>
    </source>
</evidence>
<keyword evidence="5 9" id="KW-1133">Transmembrane helix</keyword>
<sequence>MIIYNPKDWLSTTIYLHTFRIFKRLLPYLIASAVISAALAYWELSYVDAEDRNMLKNVSIVHSLLGFVLSLLLVFRTNTAYDRWWEARKQWGSLTNTSRILAIKMNAFLSPDDKVNRSFYRKSIALFAETLSSYLKSDYTKFMLDEKINPELNTLDDKKHGPNQVAALIYKKTNILYKEGKITGDQLITLNKELTALTEVTGACERIKNTPIPLGYSSFIKTFIILYTATLPIGYVFSLGYFVIAAVPFIFYVLAALEMIGESIEEPFGADADDLPIEKMASNIKKHCNEILVA</sequence>
<evidence type="ECO:0000256" key="5">
    <source>
        <dbReference type="ARBA" id="ARBA00022989"/>
    </source>
</evidence>
<evidence type="ECO:0000256" key="6">
    <source>
        <dbReference type="ARBA" id="ARBA00023065"/>
    </source>
</evidence>
<dbReference type="InterPro" id="IPR044669">
    <property type="entry name" value="YneE/VCCN1/2-like"/>
</dbReference>
<gene>
    <name evidence="10" type="ORF">VJ786_09765</name>
</gene>
<comment type="caution">
    <text evidence="10">The sequence shown here is derived from an EMBL/GenBank/DDBJ whole genome shotgun (WGS) entry which is preliminary data.</text>
</comment>
<keyword evidence="7 9" id="KW-0472">Membrane</keyword>
<keyword evidence="11" id="KW-1185">Reference proteome</keyword>
<feature type="transmembrane region" description="Helical" evidence="9">
    <location>
        <begin position="54"/>
        <end position="75"/>
    </location>
</feature>